<keyword evidence="2" id="KW-1185">Reference proteome</keyword>
<name>A0ABQ0AEG7_9GAMM</name>
<protein>
    <submittedName>
        <fullName evidence="1">DUF1826 domain-containing protein</fullName>
    </submittedName>
</protein>
<dbReference type="Pfam" id="PF08856">
    <property type="entry name" value="DUF1826"/>
    <property type="match status" value="1"/>
</dbReference>
<comment type="caution">
    <text evidence="1">The sequence shown here is derived from an EMBL/GenBank/DDBJ whole genome shotgun (WGS) entry which is preliminary data.</text>
</comment>
<gene>
    <name evidence="1" type="ORF">NBRC116591_38500</name>
</gene>
<evidence type="ECO:0000313" key="1">
    <source>
        <dbReference type="EMBL" id="GAA6170038.1"/>
    </source>
</evidence>
<evidence type="ECO:0000313" key="2">
    <source>
        <dbReference type="Proteomes" id="UP001465153"/>
    </source>
</evidence>
<accession>A0ABQ0AEG7</accession>
<dbReference type="EMBL" id="BAABWN010000018">
    <property type="protein sequence ID" value="GAA6170038.1"/>
    <property type="molecule type" value="Genomic_DNA"/>
</dbReference>
<dbReference type="InterPro" id="IPR014955">
    <property type="entry name" value="DUF1826"/>
</dbReference>
<proteinExistence type="predicted"/>
<sequence length="205" mass="22613">MSDQHSAALEQYDATNPAVLTEIYDPNTNIVTWKRALDNTIHKVAKAIVREEPNFQTRIIGSVKGVSQSLFENLPDVDDREDLIADTVVLVDMFSELFELDRVGLRMSVLTKAMCPKFHVDRVPCRLVTTYTGAGTEWLTNADVSRSAEKGIAQIPGSTIQETYFGEVTLLKGEAWDGNEGKGIVHRSPSADADSARLVLTLDFA</sequence>
<organism evidence="1 2">
    <name type="scientific">Sessilibacter corallicola</name>
    <dbReference type="NCBI Taxonomy" id="2904075"/>
    <lineage>
        <taxon>Bacteria</taxon>
        <taxon>Pseudomonadati</taxon>
        <taxon>Pseudomonadota</taxon>
        <taxon>Gammaproteobacteria</taxon>
        <taxon>Cellvibrionales</taxon>
        <taxon>Cellvibrionaceae</taxon>
        <taxon>Sessilibacter</taxon>
    </lineage>
</organism>
<dbReference type="Proteomes" id="UP001465153">
    <property type="component" value="Unassembled WGS sequence"/>
</dbReference>
<reference evidence="1 2" key="1">
    <citation type="submission" date="2024-04" db="EMBL/GenBank/DDBJ databases">
        <title>Draft genome sequence of Sessilibacter corallicola NBRC 116591.</title>
        <authorList>
            <person name="Miyakawa T."/>
            <person name="Kusuya Y."/>
            <person name="Miura T."/>
        </authorList>
    </citation>
    <scope>NUCLEOTIDE SEQUENCE [LARGE SCALE GENOMIC DNA]</scope>
    <source>
        <strain evidence="1 2">KU-00831-HH</strain>
    </source>
</reference>
<dbReference type="RefSeq" id="WP_353304394.1">
    <property type="nucleotide sequence ID" value="NZ_BAABWN010000018.1"/>
</dbReference>